<dbReference type="EMBL" id="CP041677">
    <property type="protein sequence ID" value="QDR73621.1"/>
    <property type="molecule type" value="Genomic_DNA"/>
</dbReference>
<proteinExistence type="predicted"/>
<organism evidence="1 2">
    <name type="scientific">Limosilactobacillus reuteri</name>
    <name type="common">Lactobacillus reuteri</name>
    <dbReference type="NCBI Taxonomy" id="1598"/>
    <lineage>
        <taxon>Bacteria</taxon>
        <taxon>Bacillati</taxon>
        <taxon>Bacillota</taxon>
        <taxon>Bacilli</taxon>
        <taxon>Lactobacillales</taxon>
        <taxon>Lactobacillaceae</taxon>
        <taxon>Limosilactobacillus</taxon>
    </lineage>
</organism>
<geneLocation type="plasmid" evidence="1 2">
    <name>unnamed</name>
</geneLocation>
<name>A0A517D8E3_LIMRT</name>
<reference evidence="1 2" key="1">
    <citation type="submission" date="2019-07" db="EMBL/GenBank/DDBJ databases">
        <title>Gastrointestinal microbiota of Peromyscus leucopus, the white-footed mouse.</title>
        <authorList>
            <person name="Milovic A."/>
            <person name="Bassam K."/>
            <person name="Barbour A.G."/>
        </authorList>
    </citation>
    <scope>NUCLEOTIDE SEQUENCE [LARGE SCALE GENOMIC DNA]</scope>
    <source>
        <strain evidence="1 2">LL7</strain>
        <plasmid evidence="1 2">unnamed</plasmid>
    </source>
</reference>
<evidence type="ECO:0000313" key="1">
    <source>
        <dbReference type="EMBL" id="QDR73621.1"/>
    </source>
</evidence>
<accession>A0A517D8E3</accession>
<dbReference type="Proteomes" id="UP000316394">
    <property type="component" value="Plasmid unnamed"/>
</dbReference>
<evidence type="ECO:0000313" key="2">
    <source>
        <dbReference type="Proteomes" id="UP000316394"/>
    </source>
</evidence>
<gene>
    <name evidence="1" type="ORF">FOD75_11025</name>
</gene>
<sequence length="248" mass="28576">MQTSPKWHYITKASVERYLALYPYWQKDKYYAICPYCHNPIVITQRGNSRSSHATTLFGKHVSYTPKGFNNVNVDKVKHCFLSGQSSLITSDVLKDNHFNSHELNVKRVRQALSYLTGVRFSNKLTWALIYNGKDAFNYRGIDNYNFPFGLLVVANSIGLTGRLIANPRLEAKIKDNSQFLHLVGHQLKPLSVFPNARMKLILGNDEINQRSGFHFLIAQMVETNHEVQRVVCTYHVVCKMFDELVYK</sequence>
<keyword evidence="1" id="KW-0614">Plasmid</keyword>
<dbReference type="AlphaFoldDB" id="A0A517D8E3"/>
<protein>
    <submittedName>
        <fullName evidence="1">Uncharacterized protein</fullName>
    </submittedName>
</protein>